<dbReference type="FunFam" id="3.40.50.450:FF:000018">
    <property type="entry name" value="Lysine decarboxylase-like protein"/>
    <property type="match status" value="1"/>
</dbReference>
<proteinExistence type="predicted"/>
<dbReference type="GeneID" id="68314769"/>
<evidence type="ECO:0000256" key="1">
    <source>
        <dbReference type="SAM" id="MobiDB-lite"/>
    </source>
</evidence>
<sequence length="260" mass="27961">MTADSTIPSQAAAVASQNGHPRTKICVYCGAAPGASPAHIEAARALGRAMAENNIDLGESQREAVRQQPMPTRAANRRPPVYGGGTVGLMGEVAKSLCAINGPESVHGIIPEALVKFERDGTYGTVNEHNHIVPEESVYGRTTVVKDMHTRKKLMAEEVFAGGPGSGFIGLSGGFGTMEEIFETTTWNQLGIHNRGIVLLNIEGYWDGIVQWMDRASEEGFVKPANKNILVNADTPEGAIKALREYKVSDAIYQLQWGSQ</sequence>
<dbReference type="Gene3D" id="3.40.50.450">
    <property type="match status" value="1"/>
</dbReference>
<dbReference type="GO" id="GO:0016799">
    <property type="term" value="F:hydrolase activity, hydrolyzing N-glycosyl compounds"/>
    <property type="evidence" value="ECO:0007669"/>
    <property type="project" value="TreeGrafter"/>
</dbReference>
<protein>
    <recommendedName>
        <fullName evidence="4">Lysine decarboxylase-like protein</fullName>
    </recommendedName>
</protein>
<dbReference type="Pfam" id="PF03641">
    <property type="entry name" value="Lysine_decarbox"/>
    <property type="match status" value="1"/>
</dbReference>
<dbReference type="Proteomes" id="UP000827133">
    <property type="component" value="Unassembled WGS sequence"/>
</dbReference>
<name>A0A9P8IPP9_9HYPO</name>
<dbReference type="PANTHER" id="PTHR31223:SF70">
    <property type="entry name" value="LOG FAMILY PROTEIN YJL055W"/>
    <property type="match status" value="1"/>
</dbReference>
<evidence type="ECO:0000313" key="3">
    <source>
        <dbReference type="Proteomes" id="UP000827133"/>
    </source>
</evidence>
<dbReference type="PANTHER" id="PTHR31223">
    <property type="entry name" value="LOG FAMILY PROTEIN YJL055W"/>
    <property type="match status" value="1"/>
</dbReference>
<feature type="region of interest" description="Disordered" evidence="1">
    <location>
        <begin position="62"/>
        <end position="81"/>
    </location>
</feature>
<dbReference type="InterPro" id="IPR005269">
    <property type="entry name" value="LOG"/>
</dbReference>
<evidence type="ECO:0000313" key="2">
    <source>
        <dbReference type="EMBL" id="KAG9501229.1"/>
    </source>
</evidence>
<comment type="caution">
    <text evidence="2">The sequence shown here is derived from an EMBL/GenBank/DDBJ whole genome shotgun (WGS) entry which is preliminary data.</text>
</comment>
<dbReference type="AlphaFoldDB" id="A0A9P8IPP9"/>
<dbReference type="EMBL" id="JAHBCI010000005">
    <property type="protein sequence ID" value="KAG9501229.1"/>
    <property type="molecule type" value="Genomic_DNA"/>
</dbReference>
<evidence type="ECO:0008006" key="4">
    <source>
        <dbReference type="Google" id="ProtNLM"/>
    </source>
</evidence>
<dbReference type="GO" id="GO:0009691">
    <property type="term" value="P:cytokinin biosynthetic process"/>
    <property type="evidence" value="ECO:0007669"/>
    <property type="project" value="InterPro"/>
</dbReference>
<dbReference type="NCBIfam" id="TIGR00730">
    <property type="entry name" value="Rossman fold protein, TIGR00730 family"/>
    <property type="match status" value="1"/>
</dbReference>
<keyword evidence="3" id="KW-1185">Reference proteome</keyword>
<dbReference type="KEGG" id="fmu:J7337_006913"/>
<dbReference type="InterPro" id="IPR031100">
    <property type="entry name" value="LOG_fam"/>
</dbReference>
<dbReference type="RefSeq" id="XP_044680229.1">
    <property type="nucleotide sequence ID" value="XM_044824572.1"/>
</dbReference>
<organism evidence="2 3">
    <name type="scientific">Fusarium musae</name>
    <dbReference type="NCBI Taxonomy" id="1042133"/>
    <lineage>
        <taxon>Eukaryota</taxon>
        <taxon>Fungi</taxon>
        <taxon>Dikarya</taxon>
        <taxon>Ascomycota</taxon>
        <taxon>Pezizomycotina</taxon>
        <taxon>Sordariomycetes</taxon>
        <taxon>Hypocreomycetidae</taxon>
        <taxon>Hypocreales</taxon>
        <taxon>Nectriaceae</taxon>
        <taxon>Fusarium</taxon>
    </lineage>
</organism>
<accession>A0A9P8IPP9</accession>
<dbReference type="SUPFAM" id="SSF102405">
    <property type="entry name" value="MCP/YpsA-like"/>
    <property type="match status" value="1"/>
</dbReference>
<dbReference type="GO" id="GO:0005829">
    <property type="term" value="C:cytosol"/>
    <property type="evidence" value="ECO:0007669"/>
    <property type="project" value="TreeGrafter"/>
</dbReference>
<gene>
    <name evidence="2" type="ORF">J7337_006913</name>
</gene>
<reference evidence="2" key="1">
    <citation type="journal article" date="2021" name="Mol. Plant Microbe Interact.">
        <title>Telomere to telomere genome assembly of Fusarium musae F31, causal agent of crown rot disease of banana.</title>
        <authorList>
            <person name="Degradi L."/>
            <person name="Tava V."/>
            <person name="Kunova A."/>
            <person name="Cortesi P."/>
            <person name="Saracchi M."/>
            <person name="Pasquali M."/>
        </authorList>
    </citation>
    <scope>NUCLEOTIDE SEQUENCE</scope>
    <source>
        <strain evidence="2">F31</strain>
    </source>
</reference>